<proteinExistence type="predicted"/>
<evidence type="ECO:0008006" key="4">
    <source>
        <dbReference type="Google" id="ProtNLM"/>
    </source>
</evidence>
<dbReference type="RefSeq" id="WP_250596063.1">
    <property type="nucleotide sequence ID" value="NZ_JAKRVY010000003.1"/>
</dbReference>
<dbReference type="AlphaFoldDB" id="A0AAE3FR40"/>
<organism evidence="2 3">
    <name type="scientific">Natranaeroarchaeum aerophilus</name>
    <dbReference type="NCBI Taxonomy" id="2917711"/>
    <lineage>
        <taxon>Archaea</taxon>
        <taxon>Methanobacteriati</taxon>
        <taxon>Methanobacteriota</taxon>
        <taxon>Stenosarchaea group</taxon>
        <taxon>Halobacteria</taxon>
        <taxon>Halobacteriales</taxon>
        <taxon>Natronoarchaeaceae</taxon>
        <taxon>Natranaeroarchaeum</taxon>
    </lineage>
</organism>
<keyword evidence="3" id="KW-1185">Reference proteome</keyword>
<sequence>MKSNRRSVLIGLGALTVGGGAVFGTGAFSSVEANRTVEVAVADDSSALVGLQANDSDYVTEEDGLLVIDLSDQNLGDASGVNRNATISIDNAFTIVNNSDSDIDITFDIDDPSPINIEFEPVSPDGITDEEDISIDIITDGATDGDNFSGEVTITATPSPE</sequence>
<dbReference type="InterPro" id="IPR006311">
    <property type="entry name" value="TAT_signal"/>
</dbReference>
<feature type="compositionally biased region" description="Polar residues" evidence="1">
    <location>
        <begin position="150"/>
        <end position="161"/>
    </location>
</feature>
<protein>
    <recommendedName>
        <fullName evidence="4">DUF1102 domain-containing protein</fullName>
    </recommendedName>
</protein>
<accession>A0AAE3FR40</accession>
<reference evidence="2 3" key="1">
    <citation type="journal article" date="2022" name="Syst. Appl. Microbiol.">
        <title>Natronocalculus amylovorans gen. nov., sp. nov., and Natranaeroarchaeum aerophilus sp. nov., dominant culturable amylolytic natronoarchaea from hypersaline soda lakes in southwestern Siberia.</title>
        <authorList>
            <person name="Sorokin D.Y."/>
            <person name="Elcheninov A.G."/>
            <person name="Khizhniak T.V."/>
            <person name="Koenen M."/>
            <person name="Bale N.J."/>
            <person name="Damste J.S.S."/>
            <person name="Kublanov I.V."/>
        </authorList>
    </citation>
    <scope>NUCLEOTIDE SEQUENCE [LARGE SCALE GENOMIC DNA]</scope>
    <source>
        <strain evidence="2 3">AArc-St1-1</strain>
    </source>
</reference>
<gene>
    <name evidence="2" type="ORF">AArcSt11_07795</name>
</gene>
<name>A0AAE3FR40_9EURY</name>
<evidence type="ECO:0000256" key="1">
    <source>
        <dbReference type="SAM" id="MobiDB-lite"/>
    </source>
</evidence>
<dbReference type="EMBL" id="JAKRVY010000003">
    <property type="protein sequence ID" value="MCL9813555.1"/>
    <property type="molecule type" value="Genomic_DNA"/>
</dbReference>
<dbReference type="PROSITE" id="PS51318">
    <property type="entry name" value="TAT"/>
    <property type="match status" value="1"/>
</dbReference>
<comment type="caution">
    <text evidence="2">The sequence shown here is derived from an EMBL/GenBank/DDBJ whole genome shotgun (WGS) entry which is preliminary data.</text>
</comment>
<evidence type="ECO:0000313" key="3">
    <source>
        <dbReference type="Proteomes" id="UP001202674"/>
    </source>
</evidence>
<evidence type="ECO:0000313" key="2">
    <source>
        <dbReference type="EMBL" id="MCL9813555.1"/>
    </source>
</evidence>
<dbReference type="Proteomes" id="UP001202674">
    <property type="component" value="Unassembled WGS sequence"/>
</dbReference>
<feature type="region of interest" description="Disordered" evidence="1">
    <location>
        <begin position="140"/>
        <end position="161"/>
    </location>
</feature>